<proteinExistence type="predicted"/>
<feature type="domain" description="Xaa-Pro dipeptidyl-peptidase-like" evidence="2">
    <location>
        <begin position="87"/>
        <end position="183"/>
    </location>
</feature>
<dbReference type="Gene3D" id="3.40.50.1820">
    <property type="entry name" value="alpha/beta hydrolase"/>
    <property type="match status" value="1"/>
</dbReference>
<dbReference type="PANTHER" id="PTHR43358">
    <property type="entry name" value="ALPHA/BETA-HYDROLASE"/>
    <property type="match status" value="1"/>
</dbReference>
<dbReference type="GeneID" id="39983695"/>
<dbReference type="GO" id="GO:0016787">
    <property type="term" value="F:hydrolase activity"/>
    <property type="evidence" value="ECO:0007669"/>
    <property type="project" value="InterPro"/>
</dbReference>
<dbReference type="InterPro" id="IPR029058">
    <property type="entry name" value="AB_hydrolase_fold"/>
</dbReference>
<dbReference type="STRING" id="67003.A0A1X0P2B9"/>
<evidence type="ECO:0000313" key="3">
    <source>
        <dbReference type="EMBL" id="ORC91045.1"/>
    </source>
</evidence>
<comment type="caution">
    <text evidence="3">The sequence shown here is derived from an EMBL/GenBank/DDBJ whole genome shotgun (WGS) entry which is preliminary data.</text>
</comment>
<dbReference type="SUPFAM" id="SSF53474">
    <property type="entry name" value="alpha/beta-Hydrolases"/>
    <property type="match status" value="1"/>
</dbReference>
<reference evidence="3 4" key="1">
    <citation type="submission" date="2017-03" db="EMBL/GenBank/DDBJ databases">
        <title>An alternative strategy for trypanosome survival in the mammalian bloodstream revealed through genome and transcriptome analysis of the ubiquitous bovine parasite Trypanosoma (Megatrypanum) theileri.</title>
        <authorList>
            <person name="Kelly S."/>
            <person name="Ivens A."/>
            <person name="Mott A."/>
            <person name="O'Neill E."/>
            <person name="Emms D."/>
            <person name="Macleod O."/>
            <person name="Voorheis P."/>
            <person name="Matthews J."/>
            <person name="Matthews K."/>
            <person name="Carrington M."/>
        </authorList>
    </citation>
    <scope>NUCLEOTIDE SEQUENCE [LARGE SCALE GENOMIC DNA]</scope>
    <source>
        <strain evidence="3">Edinburgh</strain>
    </source>
</reference>
<feature type="region of interest" description="Disordered" evidence="1">
    <location>
        <begin position="322"/>
        <end position="411"/>
    </location>
</feature>
<keyword evidence="4" id="KW-1185">Reference proteome</keyword>
<dbReference type="RefSeq" id="XP_028885111.1">
    <property type="nucleotide sequence ID" value="XM_029023915.1"/>
</dbReference>
<dbReference type="EMBL" id="NBCO01000007">
    <property type="protein sequence ID" value="ORC91045.1"/>
    <property type="molecule type" value="Genomic_DNA"/>
</dbReference>
<sequence length="411" mass="45302">MDAVRYLASGKGVFDSICDLIIRPPRAQYDPFVDLGPDVFRIGDDDPTRYNRTDLTLYNMRGMAVQCSWFRPLDGDRRPCVVYLHGNCGSRYDAMEALFLLRHGFTLFTFDASGSGMSDGEFISLGFYERQDLAAVVEYLAAQPDVDGIGLWGRSMGAVTSIMYAAKDRSIKCIVCDSPFSALRLLIKDLVKQHGSKRIPSALVDSIVDRIRKRIAKRAAFDIDDLDALKYASECVVPAFIFHGEDDDFVLPMHSMAVNDAFKGPCLHHLVEGGHNDERDQSVQNTIVNFLTLYLILKPEGERDRKNDPKPIIVKGRIDTSMPISVSGETPTGTPLGTAGVESSSTEGGEWDNTASPSKNYAPLVPISFTKPRLRDATISSSSSSPRPSVTSLSSKESHRDADKEKKKSST</sequence>
<dbReference type="Pfam" id="PF02129">
    <property type="entry name" value="Peptidase_S15"/>
    <property type="match status" value="1"/>
</dbReference>
<dbReference type="OrthoDB" id="10249433at2759"/>
<dbReference type="AlphaFoldDB" id="A0A1X0P2B9"/>
<dbReference type="InterPro" id="IPR000383">
    <property type="entry name" value="Xaa-Pro-like_dom"/>
</dbReference>
<protein>
    <recommendedName>
        <fullName evidence="2">Xaa-Pro dipeptidyl-peptidase-like domain-containing protein</fullName>
    </recommendedName>
</protein>
<dbReference type="InterPro" id="IPR052920">
    <property type="entry name" value="DNA-binding_regulatory"/>
</dbReference>
<accession>A0A1X0P2B9</accession>
<gene>
    <name evidence="3" type="ORF">TM35_000074690</name>
</gene>
<dbReference type="Proteomes" id="UP000192257">
    <property type="component" value="Unassembled WGS sequence"/>
</dbReference>
<feature type="compositionally biased region" description="Polar residues" evidence="1">
    <location>
        <begin position="322"/>
        <end position="359"/>
    </location>
</feature>
<feature type="compositionally biased region" description="Basic and acidic residues" evidence="1">
    <location>
        <begin position="396"/>
        <end position="411"/>
    </location>
</feature>
<feature type="compositionally biased region" description="Low complexity" evidence="1">
    <location>
        <begin position="380"/>
        <end position="395"/>
    </location>
</feature>
<dbReference type="VEuPathDB" id="TriTrypDB:TM35_000074690"/>
<organism evidence="3 4">
    <name type="scientific">Trypanosoma theileri</name>
    <dbReference type="NCBI Taxonomy" id="67003"/>
    <lineage>
        <taxon>Eukaryota</taxon>
        <taxon>Discoba</taxon>
        <taxon>Euglenozoa</taxon>
        <taxon>Kinetoplastea</taxon>
        <taxon>Metakinetoplastina</taxon>
        <taxon>Trypanosomatida</taxon>
        <taxon>Trypanosomatidae</taxon>
        <taxon>Trypanosoma</taxon>
    </lineage>
</organism>
<name>A0A1X0P2B9_9TRYP</name>
<evidence type="ECO:0000259" key="2">
    <source>
        <dbReference type="Pfam" id="PF02129"/>
    </source>
</evidence>
<evidence type="ECO:0000256" key="1">
    <source>
        <dbReference type="SAM" id="MobiDB-lite"/>
    </source>
</evidence>
<evidence type="ECO:0000313" key="4">
    <source>
        <dbReference type="Proteomes" id="UP000192257"/>
    </source>
</evidence>
<dbReference type="PANTHER" id="PTHR43358:SF4">
    <property type="entry name" value="ALPHA_BETA HYDROLASE FOLD-1 DOMAIN-CONTAINING PROTEIN"/>
    <property type="match status" value="1"/>
</dbReference>